<sequence length="1094" mass="129715">MKNKIKKFSKGDFRMVRPDIVFPETHLVLTIGEGEVYRGSFILKNRREGNVRGLVYSSSFRVHLPEQGFEGNPVEIAYSYDGTGLKPGHVEQGKFAIVCNGGEYEVAFTAIIERPYVMTSHGKVQNARDFKKLALQDFTEAQRLFRSRDFYEVIKYEEPRIRVLYDNMRKWSLGEQAMEEFLVAVKLKECIFLTMGRTHRTFRNLKEATKEIIHFTKNTWGFMPVKVHVDGSFIQIARDNFSTDDFVGNLFDFSYIIHPDKIHAGNNYGKIVFETPYESLTYEVMAADHKNHVQARREADLMIASVIKGFLAAMGGRNSVKDWADEARSQLRNLDIYTTDADVFPLLDAQLHLLCDEKDKANEILEGYNYNKFAIGKDPVVSAYYLYLTARVRKTGSHVNRVVEELNKAYMKRPRSWQLVCMLVDLDPEYRNYSKRLHVLERHYYNGANQIALYWQAYRCFLEHPTSLKKLTSFEIQILNFAVKYRLITKEIALYMANLATQQRNYDRNLYKVLCACYRMYPDTMILTAICTQLIRGNQTTQECFVWYEKAVEEDLKIAQLYEYYMMTLDERHLKKDFPKSVYLYFMHGNTLNYRKAAILYANMITYQNEAGELYAAYREQMERFAWEQLEFRRINEALRIIYKRCCTERDMTPERVRAMYDICHAYEVKTSMPDMSFVMVIEPDGAIRQRVPYNPEHTIVYLYSKDSRIVWESRDGRHYMDSIPYETMRLFYESRYMEICRKYKEESDEEERKRELEELNWKSVREYGIDAFEEADVFKLCSMKIREEGYEEEEFLSYICFELFLRGQYDKVTLTYLAEYFCGATADMKKLWHVARDYDVTTYKLSERIITQMLFSEMMFGEEEIFEDYYEGRTYFRLKQAYLAYVSREYVVSSRQVKGCVFSIIANEYRKDEDLPDICKIALLKYYSYREPHQALEPMLREFLREMCEKQLFFSFYLAYPENWLREVQLYDKTMIEYHAKPGSKVSISYQIRKGGNDSMNYQQEVLMPAYEDTYIKTFILFGDEILRYYFTETNGGEVTMTEKRVYEPKQVKPIGRYGKLNDMVNLKEGALSIAMTEYAVENELAEKIFVAY</sequence>
<feature type="domain" description="DUF5717" evidence="1">
    <location>
        <begin position="794"/>
        <end position="1091"/>
    </location>
</feature>
<feature type="domain" description="DUF5717" evidence="2">
    <location>
        <begin position="1"/>
        <end position="774"/>
    </location>
</feature>
<dbReference type="Proteomes" id="UP001299546">
    <property type="component" value="Unassembled WGS sequence"/>
</dbReference>
<dbReference type="InterPro" id="IPR043774">
    <property type="entry name" value="DUF5717_C"/>
</dbReference>
<dbReference type="InterPro" id="IPR043775">
    <property type="entry name" value="DUF5717_N"/>
</dbReference>
<accession>A0ABS8DCT7</accession>
<protein>
    <submittedName>
        <fullName evidence="3">DUF5717 family protein</fullName>
    </submittedName>
</protein>
<dbReference type="EMBL" id="JAJCIS010000001">
    <property type="protein sequence ID" value="MCB7386220.1"/>
    <property type="molecule type" value="Genomic_DNA"/>
</dbReference>
<evidence type="ECO:0000259" key="2">
    <source>
        <dbReference type="Pfam" id="PF18984"/>
    </source>
</evidence>
<dbReference type="Pfam" id="PF18984">
    <property type="entry name" value="DUF5717_N"/>
    <property type="match status" value="1"/>
</dbReference>
<keyword evidence="4" id="KW-1185">Reference proteome</keyword>
<evidence type="ECO:0000313" key="3">
    <source>
        <dbReference type="EMBL" id="MCB7386220.1"/>
    </source>
</evidence>
<gene>
    <name evidence="3" type="ORF">LIZ65_02865</name>
</gene>
<proteinExistence type="predicted"/>
<dbReference type="RefSeq" id="WP_066732485.1">
    <property type="nucleotide sequence ID" value="NZ_JAJCIQ010000001.1"/>
</dbReference>
<comment type="caution">
    <text evidence="3">The sequence shown here is derived from an EMBL/GenBank/DDBJ whole genome shotgun (WGS) entry which is preliminary data.</text>
</comment>
<reference evidence="3 4" key="1">
    <citation type="submission" date="2021-10" db="EMBL/GenBank/DDBJ databases">
        <title>Collection of gut derived symbiotic bacterial strains cultured from healthy donors.</title>
        <authorList>
            <person name="Lin H."/>
            <person name="Littmann E."/>
            <person name="Kohout C."/>
            <person name="Pamer E.G."/>
        </authorList>
    </citation>
    <scope>NUCLEOTIDE SEQUENCE [LARGE SCALE GENOMIC DNA]</scope>
    <source>
        <strain evidence="3 4">DFI.1.165</strain>
    </source>
</reference>
<evidence type="ECO:0000259" key="1">
    <source>
        <dbReference type="Pfam" id="PF18983"/>
    </source>
</evidence>
<dbReference type="Pfam" id="PF18983">
    <property type="entry name" value="DUF5717"/>
    <property type="match status" value="1"/>
</dbReference>
<evidence type="ECO:0000313" key="4">
    <source>
        <dbReference type="Proteomes" id="UP001299546"/>
    </source>
</evidence>
<organism evidence="3 4">
    <name type="scientific">Bariatricus massiliensis</name>
    <dbReference type="NCBI Taxonomy" id="1745713"/>
    <lineage>
        <taxon>Bacteria</taxon>
        <taxon>Bacillati</taxon>
        <taxon>Bacillota</taxon>
        <taxon>Clostridia</taxon>
        <taxon>Lachnospirales</taxon>
        <taxon>Lachnospiraceae</taxon>
        <taxon>Bariatricus</taxon>
    </lineage>
</organism>
<name>A0ABS8DCT7_9FIRM</name>